<dbReference type="CDD" id="cd02885">
    <property type="entry name" value="NUDIX_IPP_Isomerase"/>
    <property type="match status" value="1"/>
</dbReference>
<reference evidence="8 9" key="1">
    <citation type="submission" date="2024-02" db="EMBL/GenBank/DDBJ databases">
        <title>De novo assembly and annotation of 12 fungi associated with fruit tree decline syndrome in Ontario, Canada.</title>
        <authorList>
            <person name="Sulman M."/>
            <person name="Ellouze W."/>
            <person name="Ilyukhin E."/>
        </authorList>
    </citation>
    <scope>NUCLEOTIDE SEQUENCE [LARGE SCALE GENOMIC DNA]</scope>
    <source>
        <strain evidence="8 9">M1-105</strain>
    </source>
</reference>
<evidence type="ECO:0000259" key="7">
    <source>
        <dbReference type="PROSITE" id="PS51462"/>
    </source>
</evidence>
<gene>
    <name evidence="8" type="primary">IDI1_2</name>
    <name evidence="8" type="ORF">SLS56_009963</name>
</gene>
<sequence>MVDVDLAGSDQEQARLMDEMCIVIDENDVPVGSATKKSCHLMENINKGLLHRAFSVFLFDERNRLLLQQRASEKITFPNMWTNTCCSHPLHVPSETGDDLSSSVAGVKRAAQRKLAQELGIQKEQVPLEEFSFLARIHYLASYDDKWGEHEMDYILFIRPQKSGVSLTVNPNEVRDTRWVVPEELRKMLSDPALSFTPWFKIICEGMLFEWWNHLESGLQKYGDETITRIK</sequence>
<evidence type="ECO:0000256" key="2">
    <source>
        <dbReference type="ARBA" id="ARBA00007579"/>
    </source>
</evidence>
<dbReference type="InterPro" id="IPR000086">
    <property type="entry name" value="NUDIX_hydrolase_dom"/>
</dbReference>
<dbReference type="EMBL" id="JAJVDC020000181">
    <property type="protein sequence ID" value="KAL1619762.1"/>
    <property type="molecule type" value="Genomic_DNA"/>
</dbReference>
<comment type="similarity">
    <text evidence="2">Belongs to the IPP isomerase type 1 family.</text>
</comment>
<evidence type="ECO:0000256" key="1">
    <source>
        <dbReference type="ARBA" id="ARBA00004826"/>
    </source>
</evidence>
<accession>A0ABR3SFX2</accession>
<comment type="caution">
    <text evidence="8">The sequence shown here is derived from an EMBL/GenBank/DDBJ whole genome shotgun (WGS) entry which is preliminary data.</text>
</comment>
<dbReference type="Gene3D" id="3.90.79.10">
    <property type="entry name" value="Nucleoside Triphosphate Pyrophosphohydrolase"/>
    <property type="match status" value="1"/>
</dbReference>
<dbReference type="PANTHER" id="PTHR10885">
    <property type="entry name" value="ISOPENTENYL-DIPHOSPHATE DELTA-ISOMERASE"/>
    <property type="match status" value="1"/>
</dbReference>
<dbReference type="InterPro" id="IPR015797">
    <property type="entry name" value="NUDIX_hydrolase-like_dom_sf"/>
</dbReference>
<dbReference type="Pfam" id="PF00293">
    <property type="entry name" value="NUDIX"/>
    <property type="match status" value="1"/>
</dbReference>
<comment type="catalytic activity">
    <reaction evidence="6">
        <text>isopentenyl diphosphate = dimethylallyl diphosphate</text>
        <dbReference type="Rhea" id="RHEA:23284"/>
        <dbReference type="ChEBI" id="CHEBI:57623"/>
        <dbReference type="ChEBI" id="CHEBI:128769"/>
        <dbReference type="EC" id="5.3.3.2"/>
    </reaction>
    <physiologicalReaction direction="left-to-right" evidence="6">
        <dbReference type="Rhea" id="RHEA:23285"/>
    </physiologicalReaction>
</comment>
<dbReference type="PANTHER" id="PTHR10885:SF0">
    <property type="entry name" value="ISOPENTENYL-DIPHOSPHATE DELTA-ISOMERASE"/>
    <property type="match status" value="1"/>
</dbReference>
<dbReference type="SUPFAM" id="SSF55811">
    <property type="entry name" value="Nudix"/>
    <property type="match status" value="1"/>
</dbReference>
<keyword evidence="4" id="KW-0414">Isoprene biosynthesis</keyword>
<proteinExistence type="inferred from homology"/>
<keyword evidence="9" id="KW-1185">Reference proteome</keyword>
<evidence type="ECO:0000313" key="9">
    <source>
        <dbReference type="Proteomes" id="UP001521116"/>
    </source>
</evidence>
<comment type="pathway">
    <text evidence="1">Isoprenoid biosynthesis; dimethylallyl diphosphate biosynthesis; dimethylallyl diphosphate from isopentenyl diphosphate: step 1/1.</text>
</comment>
<dbReference type="EC" id="5.3.3.2" evidence="3"/>
<organism evidence="8 9">
    <name type="scientific">Neofusicoccum ribis</name>
    <dbReference type="NCBI Taxonomy" id="45134"/>
    <lineage>
        <taxon>Eukaryota</taxon>
        <taxon>Fungi</taxon>
        <taxon>Dikarya</taxon>
        <taxon>Ascomycota</taxon>
        <taxon>Pezizomycotina</taxon>
        <taxon>Dothideomycetes</taxon>
        <taxon>Dothideomycetes incertae sedis</taxon>
        <taxon>Botryosphaeriales</taxon>
        <taxon>Botryosphaeriaceae</taxon>
        <taxon>Neofusicoccum</taxon>
    </lineage>
</organism>
<evidence type="ECO:0000256" key="5">
    <source>
        <dbReference type="ARBA" id="ARBA00023235"/>
    </source>
</evidence>
<dbReference type="PROSITE" id="PS51462">
    <property type="entry name" value="NUDIX"/>
    <property type="match status" value="1"/>
</dbReference>
<name>A0ABR3SFX2_9PEZI</name>
<evidence type="ECO:0000256" key="4">
    <source>
        <dbReference type="ARBA" id="ARBA00023229"/>
    </source>
</evidence>
<dbReference type="PIRSF" id="PIRSF018427">
    <property type="entry name" value="Isopntndiph_ism"/>
    <property type="match status" value="1"/>
</dbReference>
<feature type="domain" description="Nudix hydrolase" evidence="7">
    <location>
        <begin position="49"/>
        <end position="202"/>
    </location>
</feature>
<evidence type="ECO:0000256" key="3">
    <source>
        <dbReference type="ARBA" id="ARBA00012057"/>
    </source>
</evidence>
<evidence type="ECO:0000313" key="8">
    <source>
        <dbReference type="EMBL" id="KAL1619762.1"/>
    </source>
</evidence>
<keyword evidence="5" id="KW-0413">Isomerase</keyword>
<dbReference type="InterPro" id="IPR011876">
    <property type="entry name" value="IsopentenylPP_isomerase_typ1"/>
</dbReference>
<protein>
    <recommendedName>
        <fullName evidence="3">isopentenyl-diphosphate Delta-isomerase</fullName>
        <ecNumber evidence="3">5.3.3.2</ecNumber>
    </recommendedName>
</protein>
<evidence type="ECO:0000256" key="6">
    <source>
        <dbReference type="ARBA" id="ARBA00029294"/>
    </source>
</evidence>
<dbReference type="NCBIfam" id="TIGR02150">
    <property type="entry name" value="IPP_isom_1"/>
    <property type="match status" value="1"/>
</dbReference>
<dbReference type="Proteomes" id="UP001521116">
    <property type="component" value="Unassembled WGS sequence"/>
</dbReference>